<name>A0A4Q8K2P5_9ARAC</name>
<organism evidence="2">
    <name type="scientific">Liphistius sp. SGP-2016</name>
    <dbReference type="NCBI Taxonomy" id="1905180"/>
    <lineage>
        <taxon>Eukaryota</taxon>
        <taxon>Metazoa</taxon>
        <taxon>Ecdysozoa</taxon>
        <taxon>Arthropoda</taxon>
        <taxon>Chelicerata</taxon>
        <taxon>Arachnida</taxon>
        <taxon>Araneae</taxon>
        <taxon>Mesothelae</taxon>
        <taxon>Liphistiidae</taxon>
        <taxon>Liphistius</taxon>
    </lineage>
</organism>
<dbReference type="EMBL" id="HAHL01000015">
    <property type="protein sequence ID" value="SNX32795.1"/>
    <property type="molecule type" value="Transcribed_RNA"/>
</dbReference>
<sequence>MMKPFGSLLFAVSFAVLITCIYSQGVNAEPCSAFTPCIFPMQCCVAIRENVGYCRNLSAKGTPCEMEKNSSIYKNFCYCANGAKCKETNTGRICQ</sequence>
<accession>A0A4Q8K2P5</accession>
<feature type="signal peptide" evidence="1">
    <location>
        <begin position="1"/>
        <end position="28"/>
    </location>
</feature>
<reference evidence="2" key="2">
    <citation type="submission" date="2019-05" db="EMBL/GenBank/DDBJ databases">
        <title>Unravelling the molecular evolution of spider venoms.</title>
        <authorList>
            <person name="Pineda S."/>
        </authorList>
    </citation>
    <scope>NUCLEOTIDE SEQUENCE</scope>
</reference>
<dbReference type="AlphaFoldDB" id="A0A4Q8K2P5"/>
<feature type="chain" id="PRO_5036119993" evidence="1">
    <location>
        <begin position="29"/>
        <end position="95"/>
    </location>
</feature>
<dbReference type="Gene3D" id="2.10.80.10">
    <property type="entry name" value="Lipase, subunit A"/>
    <property type="match status" value="1"/>
</dbReference>
<dbReference type="EMBL" id="HAHL01000024">
    <property type="protein sequence ID" value="SNX32877.1"/>
    <property type="molecule type" value="Transcribed_RNA"/>
</dbReference>
<reference evidence="2" key="1">
    <citation type="submission" date="2017-05" db="EMBL/GenBank/DDBJ databases">
        <authorList>
            <person name="QRISCLOUD D."/>
        </authorList>
    </citation>
    <scope>NUCLEOTIDE SEQUENCE</scope>
</reference>
<keyword evidence="1" id="KW-0732">Signal</keyword>
<protein>
    <submittedName>
        <fullName evidence="2">U2-Liphistoxin-Lsp1a_1</fullName>
    </submittedName>
</protein>
<evidence type="ECO:0000313" key="2">
    <source>
        <dbReference type="EMBL" id="SNX32795.1"/>
    </source>
</evidence>
<proteinExistence type="predicted"/>
<evidence type="ECO:0000256" key="1">
    <source>
        <dbReference type="SAM" id="SignalP"/>
    </source>
</evidence>